<reference evidence="3 4" key="1">
    <citation type="submission" date="2017-02" db="EMBL/GenBank/DDBJ databases">
        <authorList>
            <person name="Peterson S.W."/>
        </authorList>
    </citation>
    <scope>NUCLEOTIDE SEQUENCE [LARGE SCALE GENOMIC DNA]</scope>
    <source>
        <strain evidence="3 4">ATCC 35992</strain>
    </source>
</reference>
<dbReference type="InterPro" id="IPR004843">
    <property type="entry name" value="Calcineurin-like_PHP"/>
</dbReference>
<dbReference type="SUPFAM" id="SSF56300">
    <property type="entry name" value="Metallo-dependent phosphatases"/>
    <property type="match status" value="1"/>
</dbReference>
<keyword evidence="4" id="KW-1185">Reference proteome</keyword>
<organism evidence="3 4">
    <name type="scientific">Eubacterium uniforme</name>
    <dbReference type="NCBI Taxonomy" id="39495"/>
    <lineage>
        <taxon>Bacteria</taxon>
        <taxon>Bacillati</taxon>
        <taxon>Bacillota</taxon>
        <taxon>Clostridia</taxon>
        <taxon>Eubacteriales</taxon>
        <taxon>Eubacteriaceae</taxon>
        <taxon>Eubacterium</taxon>
    </lineage>
</organism>
<dbReference type="RefSeq" id="WP_078766607.1">
    <property type="nucleotide sequence ID" value="NZ_FUXZ01000010.1"/>
</dbReference>
<gene>
    <name evidence="3" type="ORF">SAMN02745111_01759</name>
</gene>
<dbReference type="AlphaFoldDB" id="A0A1T4VVP6"/>
<dbReference type="GO" id="GO:0004527">
    <property type="term" value="F:exonuclease activity"/>
    <property type="evidence" value="ECO:0007669"/>
    <property type="project" value="UniProtKB-KW"/>
</dbReference>
<keyword evidence="3" id="KW-0269">Exonuclease</keyword>
<dbReference type="OrthoDB" id="9773856at2"/>
<sequence length="354" mass="40222">MKFIHTADIHLGATPDSNMPWGESRASEIWGTFKKLISVVKQEKPELFLIAGDLFHRQPKVSELKEVNYLFECVAPTRVVLIAGNHDPVSDASNYNNFQWADNVFFLSDSEMQICSFEDLGVDVYGMSYHKKIIKEPVYDNIVPMNKSKINILLAHGGDEAHIPMNMNMIMLNGFSYVACGHIHIPYLQSEARYAYPGSLEPIDKNDKGKRGYIKGEITSEERMITFVPFAKRSYEDIEIDIASNMTNSEVVNMIKQAIIEGGENNIFHVTIKGFRDADINFDKTEISLLGNVISVNDLSEPDFDFEKLYEQNKDNMIGMFIERFGDRTNLDELHKKALYYGTSALLSAMEVRS</sequence>
<dbReference type="Pfam" id="PF00149">
    <property type="entry name" value="Metallophos"/>
    <property type="match status" value="1"/>
</dbReference>
<dbReference type="Proteomes" id="UP000190814">
    <property type="component" value="Unassembled WGS sequence"/>
</dbReference>
<keyword evidence="3" id="KW-0540">Nuclease</keyword>
<dbReference type="InterPro" id="IPR029052">
    <property type="entry name" value="Metallo-depent_PP-like"/>
</dbReference>
<dbReference type="InterPro" id="IPR041796">
    <property type="entry name" value="Mre11_N"/>
</dbReference>
<dbReference type="Gene3D" id="3.60.21.10">
    <property type="match status" value="1"/>
</dbReference>
<protein>
    <submittedName>
        <fullName evidence="3">DNA repair exonuclease SbcCD nuclease subunit</fullName>
    </submittedName>
</protein>
<dbReference type="EMBL" id="FUXZ01000010">
    <property type="protein sequence ID" value="SKA69072.1"/>
    <property type="molecule type" value="Genomic_DNA"/>
</dbReference>
<dbReference type="InterPro" id="IPR050535">
    <property type="entry name" value="DNA_Repair-Maintenance_Comp"/>
</dbReference>
<evidence type="ECO:0000313" key="4">
    <source>
        <dbReference type="Proteomes" id="UP000190814"/>
    </source>
</evidence>
<accession>A0A1T4VVP6</accession>
<dbReference type="PANTHER" id="PTHR30337">
    <property type="entry name" value="COMPONENT OF ATP-DEPENDENT DSDNA EXONUCLEASE"/>
    <property type="match status" value="1"/>
</dbReference>
<proteinExistence type="predicted"/>
<dbReference type="CDD" id="cd00840">
    <property type="entry name" value="MPP_Mre11_N"/>
    <property type="match status" value="1"/>
</dbReference>
<feature type="domain" description="Calcineurin-like phosphoesterase" evidence="2">
    <location>
        <begin position="1"/>
        <end position="186"/>
    </location>
</feature>
<dbReference type="STRING" id="39495.SAMN02745111_01759"/>
<name>A0A1T4VVP6_9FIRM</name>
<keyword evidence="1" id="KW-0378">Hydrolase</keyword>
<evidence type="ECO:0000256" key="1">
    <source>
        <dbReference type="ARBA" id="ARBA00022801"/>
    </source>
</evidence>
<evidence type="ECO:0000313" key="3">
    <source>
        <dbReference type="EMBL" id="SKA69072.1"/>
    </source>
</evidence>
<evidence type="ECO:0000259" key="2">
    <source>
        <dbReference type="Pfam" id="PF00149"/>
    </source>
</evidence>